<dbReference type="InterPro" id="IPR048742">
    <property type="entry name" value="Pus10_N_euk"/>
</dbReference>
<dbReference type="OMA" id="WFALQRK"/>
<evidence type="ECO:0000256" key="2">
    <source>
        <dbReference type="ARBA" id="ARBA00012787"/>
    </source>
</evidence>
<evidence type="ECO:0000256" key="3">
    <source>
        <dbReference type="ARBA" id="ARBA00022694"/>
    </source>
</evidence>
<gene>
    <name evidence="8" type="ORF">NBR_LOCUS11317</name>
</gene>
<dbReference type="Pfam" id="PF21237">
    <property type="entry name" value="Pus10_N_euk"/>
    <property type="match status" value="1"/>
</dbReference>
<dbReference type="Gene3D" id="3.30.70.3190">
    <property type="match status" value="1"/>
</dbReference>
<dbReference type="InterPro" id="IPR020103">
    <property type="entry name" value="PsdUridine_synth_cat_dom_sf"/>
</dbReference>
<dbReference type="SUPFAM" id="SSF55120">
    <property type="entry name" value="Pseudouridine synthase"/>
    <property type="match status" value="1"/>
</dbReference>
<evidence type="ECO:0000313" key="10">
    <source>
        <dbReference type="WBParaSite" id="NBR_0001131601-mRNA-1"/>
    </source>
</evidence>
<dbReference type="Gene3D" id="3.30.70.2510">
    <property type="match status" value="1"/>
</dbReference>
<proteinExistence type="inferred from homology"/>
<dbReference type="STRING" id="27835.A0A0N4Y5M6"/>
<feature type="domain" description="Pus10 N-terminal eukaryotes" evidence="6">
    <location>
        <begin position="40"/>
        <end position="206"/>
    </location>
</feature>
<evidence type="ECO:0000256" key="5">
    <source>
        <dbReference type="SAM" id="Coils"/>
    </source>
</evidence>
<sequence length="408" mass="46394">MAVADAVENPGTLRFCTLCRRQIAGEETADVDVVQNSYECVLCFGLLDQDFIQKVADAVAAQLKDTPYDATACTLALNLPISQTLREVIVRKSRPDLNGILIAVPYKIRNIDAYLPKLREATGLRLTLSSDLRLTVAFENDEFCQYDTQFLKEHFPENFLQGKKRKFGQDEPSAWTKIKVEQILGRIREDIARKYSLSSPTRPCTFSISFERDPVYVAGRYCKYSRSLPQSPWSVEDKAAPKEPGNSMCACLAMGDLLPLSCVIVGSQIRLREEREKTLRRLEEEINAQRDIKVKYLTRITQKRKHYTAYCYSTLPISDEALASAMKSAPVELIQRTPVRVLKRRALLDRPRTVYTLEILRMDSHHFLMRPSLADLLNVSNGEIDILDLDVEKVDFDWPPNSTGKSFS</sequence>
<evidence type="ECO:0000259" key="7">
    <source>
        <dbReference type="Pfam" id="PF21238"/>
    </source>
</evidence>
<keyword evidence="3" id="KW-0819">tRNA processing</keyword>
<accession>A0A0N4Y5M6</accession>
<evidence type="ECO:0000259" key="6">
    <source>
        <dbReference type="Pfam" id="PF21237"/>
    </source>
</evidence>
<protein>
    <recommendedName>
        <fullName evidence="2">tRNA pseudouridine(55) synthase</fullName>
        <ecNumber evidence="2">5.4.99.25</ecNumber>
    </recommendedName>
</protein>
<name>A0A0N4Y5M6_NIPBR</name>
<organism evidence="10">
    <name type="scientific">Nippostrongylus brasiliensis</name>
    <name type="common">Rat hookworm</name>
    <dbReference type="NCBI Taxonomy" id="27835"/>
    <lineage>
        <taxon>Eukaryota</taxon>
        <taxon>Metazoa</taxon>
        <taxon>Ecdysozoa</taxon>
        <taxon>Nematoda</taxon>
        <taxon>Chromadorea</taxon>
        <taxon>Rhabditida</taxon>
        <taxon>Rhabditina</taxon>
        <taxon>Rhabditomorpha</taxon>
        <taxon>Strongyloidea</taxon>
        <taxon>Heligmosomidae</taxon>
        <taxon>Nippostrongylus</taxon>
    </lineage>
</organism>
<dbReference type="InterPro" id="IPR039894">
    <property type="entry name" value="Pus10-like"/>
</dbReference>
<dbReference type="EC" id="5.4.99.25" evidence="2"/>
<dbReference type="PANTHER" id="PTHR21568">
    <property type="entry name" value="TRNA PSEUDOURIDINE SYNTHASE PUS10"/>
    <property type="match status" value="1"/>
</dbReference>
<evidence type="ECO:0000256" key="1">
    <source>
        <dbReference type="ARBA" id="ARBA00009652"/>
    </source>
</evidence>
<keyword evidence="4" id="KW-0413">Isomerase</keyword>
<dbReference type="Pfam" id="PF21238">
    <property type="entry name" value="Pus10_C"/>
    <property type="match status" value="1"/>
</dbReference>
<keyword evidence="9" id="KW-1185">Reference proteome</keyword>
<dbReference type="EMBL" id="UYSL01020500">
    <property type="protein sequence ID" value="VDL74906.1"/>
    <property type="molecule type" value="Genomic_DNA"/>
</dbReference>
<evidence type="ECO:0000256" key="4">
    <source>
        <dbReference type="ARBA" id="ARBA00023235"/>
    </source>
</evidence>
<dbReference type="PANTHER" id="PTHR21568:SF0">
    <property type="entry name" value="TRNA PSEUDOURIDINE SYNTHASE PUS10"/>
    <property type="match status" value="1"/>
</dbReference>
<reference evidence="10" key="1">
    <citation type="submission" date="2017-02" db="UniProtKB">
        <authorList>
            <consortium name="WormBaseParasite"/>
        </authorList>
    </citation>
    <scope>IDENTIFICATION</scope>
</reference>
<feature type="domain" description="Pus10-like C-terminal" evidence="7">
    <location>
        <begin position="280"/>
        <end position="369"/>
    </location>
</feature>
<comment type="similarity">
    <text evidence="1">Belongs to the pseudouridine synthase Pus10 family.</text>
</comment>
<feature type="coiled-coil region" evidence="5">
    <location>
        <begin position="272"/>
        <end position="299"/>
    </location>
</feature>
<evidence type="ECO:0000313" key="8">
    <source>
        <dbReference type="EMBL" id="VDL74906.1"/>
    </source>
</evidence>
<dbReference type="Proteomes" id="UP000271162">
    <property type="component" value="Unassembled WGS sequence"/>
</dbReference>
<dbReference type="GO" id="GO:0160148">
    <property type="term" value="F:tRNA pseudouridine(55) synthase activity"/>
    <property type="evidence" value="ECO:0007669"/>
    <property type="project" value="UniProtKB-EC"/>
</dbReference>
<keyword evidence="5" id="KW-0175">Coiled coil</keyword>
<reference evidence="8 9" key="2">
    <citation type="submission" date="2018-11" db="EMBL/GenBank/DDBJ databases">
        <authorList>
            <consortium name="Pathogen Informatics"/>
        </authorList>
    </citation>
    <scope>NUCLEOTIDE SEQUENCE [LARGE SCALE GENOMIC DNA]</scope>
</reference>
<dbReference type="AlphaFoldDB" id="A0A0N4Y5M6"/>
<evidence type="ECO:0000313" key="9">
    <source>
        <dbReference type="Proteomes" id="UP000271162"/>
    </source>
</evidence>
<dbReference type="WBParaSite" id="NBR_0001131601-mRNA-1">
    <property type="protein sequence ID" value="NBR_0001131601-mRNA-1"/>
    <property type="gene ID" value="NBR_0001131601"/>
</dbReference>
<dbReference type="GO" id="GO:0031119">
    <property type="term" value="P:tRNA pseudouridine synthesis"/>
    <property type="evidence" value="ECO:0007669"/>
    <property type="project" value="TreeGrafter"/>
</dbReference>
<dbReference type="InterPro" id="IPR048741">
    <property type="entry name" value="Pus10-like_C"/>
</dbReference>
<dbReference type="GO" id="GO:0003723">
    <property type="term" value="F:RNA binding"/>
    <property type="evidence" value="ECO:0007669"/>
    <property type="project" value="InterPro"/>
</dbReference>